<comment type="caution">
    <text evidence="1">The sequence shown here is derived from an EMBL/GenBank/DDBJ whole genome shotgun (WGS) entry which is preliminary data.</text>
</comment>
<sequence>MQVPSETQADMSLNIMSYKNKKNKKNIINQLKRRIGLIKIVLLKLKTKFIKKEVKMQLPQTRSIMQSLRERSKTIRSNNLKINDWVDEYINKCILNGKPVEILTQYCLSKDLEKRFEIQGNQFLPLPAELEMFNKTIPSVLKLFARSNVSVDWYITFNDSYLDRGRVSDSIVEEYSKMIENLGEGLNSVTFYNWEKDILGGRPEPNTEVLESFFKYVSRQAFELDMKNLLERVKQYSDFTKTEEELRRELMFKIACEAEEGRFIFCPEAPFSYGDILITPLESPERLVFFETLAPDFQKRIVPILKLYPWRMDADNLKYNFNGQ</sequence>
<accession>A0A0G0K416</accession>
<organism evidence="1 2">
    <name type="scientific">Candidatus Nomurabacteria bacterium GW2011_GWB1_37_5</name>
    <dbReference type="NCBI Taxonomy" id="1618742"/>
    <lineage>
        <taxon>Bacteria</taxon>
        <taxon>Candidatus Nomuraibacteriota</taxon>
    </lineage>
</organism>
<gene>
    <name evidence="1" type="ORF">US50_C0016G0006</name>
</gene>
<evidence type="ECO:0000313" key="1">
    <source>
        <dbReference type="EMBL" id="KKQ35376.1"/>
    </source>
</evidence>
<protein>
    <submittedName>
        <fullName evidence="1">Uncharacterized protein</fullName>
    </submittedName>
</protein>
<reference evidence="1 2" key="1">
    <citation type="journal article" date="2015" name="Nature">
        <title>rRNA introns, odd ribosomes, and small enigmatic genomes across a large radiation of phyla.</title>
        <authorList>
            <person name="Brown C.T."/>
            <person name="Hug L.A."/>
            <person name="Thomas B.C."/>
            <person name="Sharon I."/>
            <person name="Castelle C.J."/>
            <person name="Singh A."/>
            <person name="Wilkins M.J."/>
            <person name="Williams K.H."/>
            <person name="Banfield J.F."/>
        </authorList>
    </citation>
    <scope>NUCLEOTIDE SEQUENCE [LARGE SCALE GENOMIC DNA]</scope>
</reference>
<dbReference type="PATRIC" id="fig|1618742.3.peg.342"/>
<proteinExistence type="predicted"/>
<name>A0A0G0K416_9BACT</name>
<dbReference type="AlphaFoldDB" id="A0A0G0K416"/>
<evidence type="ECO:0000313" key="2">
    <source>
        <dbReference type="Proteomes" id="UP000033876"/>
    </source>
</evidence>
<dbReference type="Proteomes" id="UP000033876">
    <property type="component" value="Unassembled WGS sequence"/>
</dbReference>
<dbReference type="EMBL" id="LBTF01000016">
    <property type="protein sequence ID" value="KKQ35376.1"/>
    <property type="molecule type" value="Genomic_DNA"/>
</dbReference>